<gene>
    <name evidence="7" type="ordered locus">HH_1706</name>
</gene>
<dbReference type="GO" id="GO:0016020">
    <property type="term" value="C:membrane"/>
    <property type="evidence" value="ECO:0007669"/>
    <property type="project" value="UniProtKB-SubCell"/>
</dbReference>
<dbReference type="OrthoDB" id="5362812at2"/>
<evidence type="ECO:0000256" key="2">
    <source>
        <dbReference type="ARBA" id="ARBA00022692"/>
    </source>
</evidence>
<sequence>MNLFKTFRVLDALYILLLGAGVGCIIACVFAAATIFKAGEFLPQLSISDSGLLMGKIFLKSNVFFNILAGVIIVYELLTFWSAQLFNFSNQRRFWALIGGINVIMIFLFTLYYTPYIMEAQALGNIATPEFDSMHKQSELVFKILLVGLSVSALWRGFIGSTPATFNTKA</sequence>
<proteinExistence type="predicted"/>
<keyword evidence="3 5" id="KW-1133">Transmembrane helix</keyword>
<protein>
    <recommendedName>
        <fullName evidence="6">TMEM205-like domain-containing protein</fullName>
    </recommendedName>
</protein>
<evidence type="ECO:0000256" key="4">
    <source>
        <dbReference type="ARBA" id="ARBA00023136"/>
    </source>
</evidence>
<feature type="domain" description="TMEM205-like" evidence="6">
    <location>
        <begin position="16"/>
        <end position="123"/>
    </location>
</feature>
<dbReference type="STRING" id="235279.HH_1706"/>
<keyword evidence="2 5" id="KW-0812">Transmembrane</keyword>
<name>Q7VFH0_HELHP</name>
<reference evidence="7 8" key="1">
    <citation type="journal article" date="2003" name="Proc. Natl. Acad. Sci. U.S.A.">
        <title>The complete genome sequence of the carcinogenic bacterium Helicobacter hepaticus.</title>
        <authorList>
            <person name="Suerbaum S."/>
            <person name="Josenhans C."/>
            <person name="Sterzenbach T."/>
            <person name="Drescher B."/>
            <person name="Brandt P."/>
            <person name="Bell M."/>
            <person name="Droege M."/>
            <person name="Fartmann B."/>
            <person name="Fischer H.-P."/>
            <person name="Ge Z."/>
            <person name="Hoerster A."/>
            <person name="Holland R."/>
            <person name="Klein K."/>
            <person name="Koenig J."/>
            <person name="Macko L."/>
            <person name="Mendz G.L."/>
            <person name="Nyakatura G."/>
            <person name="Schauer D.B."/>
            <person name="Shen Z."/>
            <person name="Weber J."/>
            <person name="Frosch M."/>
            <person name="Fox J.G."/>
        </authorList>
    </citation>
    <scope>NUCLEOTIDE SEQUENCE [LARGE SCALE GENOMIC DNA]</scope>
    <source>
        <strain evidence="8">ATCC 51449 / 3B1</strain>
    </source>
</reference>
<evidence type="ECO:0000256" key="5">
    <source>
        <dbReference type="SAM" id="Phobius"/>
    </source>
</evidence>
<dbReference type="KEGG" id="hhe:HH_1706"/>
<evidence type="ECO:0000256" key="1">
    <source>
        <dbReference type="ARBA" id="ARBA00004370"/>
    </source>
</evidence>
<dbReference type="HOGENOM" id="CLU_137440_0_0_7"/>
<keyword evidence="8" id="KW-1185">Reference proteome</keyword>
<dbReference type="RefSeq" id="WP_011116545.1">
    <property type="nucleotide sequence ID" value="NC_004917.1"/>
</dbReference>
<comment type="subcellular location">
    <subcellularLocation>
        <location evidence="1">Membrane</location>
    </subcellularLocation>
</comment>
<dbReference type="Proteomes" id="UP000002495">
    <property type="component" value="Chromosome"/>
</dbReference>
<evidence type="ECO:0000256" key="3">
    <source>
        <dbReference type="ARBA" id="ARBA00022989"/>
    </source>
</evidence>
<feature type="transmembrane region" description="Helical" evidence="5">
    <location>
        <begin position="12"/>
        <end position="36"/>
    </location>
</feature>
<keyword evidence="4 5" id="KW-0472">Membrane</keyword>
<dbReference type="PROSITE" id="PS51257">
    <property type="entry name" value="PROKAR_LIPOPROTEIN"/>
    <property type="match status" value="1"/>
</dbReference>
<dbReference type="InterPro" id="IPR025423">
    <property type="entry name" value="TMEM205-like"/>
</dbReference>
<accession>Q7VFH0</accession>
<dbReference type="EMBL" id="AE017125">
    <property type="protein sequence ID" value="AAP78303.1"/>
    <property type="molecule type" value="Genomic_DNA"/>
</dbReference>
<evidence type="ECO:0000313" key="8">
    <source>
        <dbReference type="Proteomes" id="UP000002495"/>
    </source>
</evidence>
<dbReference type="AlphaFoldDB" id="Q7VFH0"/>
<feature type="transmembrane region" description="Helical" evidence="5">
    <location>
        <begin position="94"/>
        <end position="113"/>
    </location>
</feature>
<feature type="transmembrane region" description="Helical" evidence="5">
    <location>
        <begin position="63"/>
        <end position="82"/>
    </location>
</feature>
<evidence type="ECO:0000313" key="7">
    <source>
        <dbReference type="EMBL" id="AAP78303.1"/>
    </source>
</evidence>
<evidence type="ECO:0000259" key="6">
    <source>
        <dbReference type="Pfam" id="PF13664"/>
    </source>
</evidence>
<dbReference type="Pfam" id="PF13664">
    <property type="entry name" value="DUF4149"/>
    <property type="match status" value="1"/>
</dbReference>
<organism evidence="7 8">
    <name type="scientific">Helicobacter hepaticus (strain ATCC 51449 / 3B1)</name>
    <dbReference type="NCBI Taxonomy" id="235279"/>
    <lineage>
        <taxon>Bacteria</taxon>
        <taxon>Pseudomonadati</taxon>
        <taxon>Campylobacterota</taxon>
        <taxon>Epsilonproteobacteria</taxon>
        <taxon>Campylobacterales</taxon>
        <taxon>Helicobacteraceae</taxon>
        <taxon>Helicobacter</taxon>
    </lineage>
</organism>
<feature type="transmembrane region" description="Helical" evidence="5">
    <location>
        <begin position="140"/>
        <end position="159"/>
    </location>
</feature>